<gene>
    <name evidence="1" type="ORF">BSPA14S_J0020</name>
</gene>
<name>C0RBL2_9SPIR</name>
<sequence>MKKLLEVNINTLFLDILKNSHVIKQEAIFIIFYLEIVFF</sequence>
<geneLocation type="plasmid" evidence="1 2">
    <name>A14S_lp38</name>
</geneLocation>
<accession>C0RBL2</accession>
<dbReference type="EMBL" id="CP001464">
    <property type="protein sequence ID" value="ACN53150.1"/>
    <property type="molecule type" value="Genomic_DNA"/>
</dbReference>
<dbReference type="AlphaFoldDB" id="C0RBL2"/>
<organism evidence="1 2">
    <name type="scientific">Borreliella spielmanii A14S</name>
    <dbReference type="NCBI Taxonomy" id="498742"/>
    <lineage>
        <taxon>Bacteria</taxon>
        <taxon>Pseudomonadati</taxon>
        <taxon>Spirochaetota</taxon>
        <taxon>Spirochaetia</taxon>
        <taxon>Spirochaetales</taxon>
        <taxon>Borreliaceae</taxon>
        <taxon>Borreliella</taxon>
    </lineage>
</organism>
<reference evidence="1 2" key="1">
    <citation type="journal article" date="2012" name="J. Bacteriol.">
        <title>Whole-Genome Sequences of Borrelia bissettii, Borrelia valaisiana, and Borrelia spielmanii.</title>
        <authorList>
            <person name="Schutzer S.E."/>
            <person name="Fraser-Liggett C.M."/>
            <person name="Qiu W.G."/>
            <person name="Kraiczy P."/>
            <person name="Mongodin E.F."/>
            <person name="Dunn J.J."/>
            <person name="Luft B.J."/>
            <person name="Casjens S.R."/>
        </authorList>
    </citation>
    <scope>NUCLEOTIDE SEQUENCE [LARGE SCALE GENOMIC DNA]</scope>
    <source>
        <strain evidence="1 2">A14S</strain>
        <plasmid evidence="1 2">A14S_lp38</plasmid>
    </source>
</reference>
<dbReference type="Proteomes" id="UP000003481">
    <property type="component" value="Plasmid A14S_lp38"/>
</dbReference>
<protein>
    <submittedName>
        <fullName evidence="1">Uncharacterized protein</fullName>
    </submittedName>
</protein>
<dbReference type="HOGENOM" id="CLU_3305753_0_0_12"/>
<evidence type="ECO:0000313" key="2">
    <source>
        <dbReference type="Proteomes" id="UP000003481"/>
    </source>
</evidence>
<evidence type="ECO:0000313" key="1">
    <source>
        <dbReference type="EMBL" id="ACN53150.1"/>
    </source>
</evidence>
<proteinExistence type="predicted"/>
<keyword evidence="1" id="KW-0614">Plasmid</keyword>